<dbReference type="Proteomes" id="UP000504610">
    <property type="component" value="Chromosome 1"/>
</dbReference>
<feature type="region of interest" description="Disordered" evidence="1">
    <location>
        <begin position="183"/>
        <end position="232"/>
    </location>
</feature>
<dbReference type="KEGG" id="rsz:108843293"/>
<keyword evidence="3" id="KW-1185">Reference proteome</keyword>
<sequence length="287" mass="32806">MDYNPYTSGYNYTDLLLSQQTVIGSSEVPASSSQQNPDCNHTESPVERRERRKWTVSDDILLISAWLNTSKDPITGNEQRAGTFWGRISAYFEANHAEFQRRESLHCKHRWQKINEGVCRFCGSYDAAVRAKTSGQNDTDVLKIANDIYFNRYKKKFNLDHAWRELRYDQKWCSVSSSKEVGSSKKRKLDDGTQSETSQATESKTSECHTRPPGVKAAKAAKARGKKPEGKDLDGYQKMWSIRKEDMAMKEKLYKMSLLDNLIAKKDTLSESEEGLKDKLIAELYSA</sequence>
<dbReference type="PANTHER" id="PTHR45023">
    <property type="match status" value="1"/>
</dbReference>
<evidence type="ECO:0000256" key="1">
    <source>
        <dbReference type="SAM" id="MobiDB-lite"/>
    </source>
</evidence>
<dbReference type="PANTHER" id="PTHR45023:SF4">
    <property type="entry name" value="GLYCINE-RICH PROTEIN-RELATED"/>
    <property type="match status" value="1"/>
</dbReference>
<name>A0A6J0MJ80_RAPSA</name>
<proteinExistence type="predicted"/>
<reference evidence="3" key="1">
    <citation type="journal article" date="2019" name="Database">
        <title>The radish genome database (RadishGD): an integrated information resource for radish genomics.</title>
        <authorList>
            <person name="Yu H.J."/>
            <person name="Baek S."/>
            <person name="Lee Y.J."/>
            <person name="Cho A."/>
            <person name="Mun J.H."/>
        </authorList>
    </citation>
    <scope>NUCLEOTIDE SEQUENCE [LARGE SCALE GENOMIC DNA]</scope>
    <source>
        <strain evidence="3">cv. WK10039</strain>
    </source>
</reference>
<dbReference type="Pfam" id="PF14303">
    <property type="entry name" value="NAM-associated"/>
    <property type="match status" value="1"/>
</dbReference>
<gene>
    <name evidence="4" type="primary">LOC108843293</name>
</gene>
<dbReference type="OrthoDB" id="1037396at2759"/>
<feature type="compositionally biased region" description="Basic and acidic residues" evidence="1">
    <location>
        <begin position="40"/>
        <end position="51"/>
    </location>
</feature>
<dbReference type="PROSITE" id="PS50090">
    <property type="entry name" value="MYB_LIKE"/>
    <property type="match status" value="1"/>
</dbReference>
<dbReference type="GeneID" id="108843293"/>
<accession>A0A6J0MJ80</accession>
<evidence type="ECO:0000313" key="4">
    <source>
        <dbReference type="RefSeq" id="XP_018471963.1"/>
    </source>
</evidence>
<dbReference type="RefSeq" id="XP_018471963.1">
    <property type="nucleotide sequence ID" value="XM_018616461.1"/>
</dbReference>
<feature type="domain" description="Myb-like" evidence="2">
    <location>
        <begin position="46"/>
        <end position="115"/>
    </location>
</feature>
<organism evidence="3 4">
    <name type="scientific">Raphanus sativus</name>
    <name type="common">Radish</name>
    <name type="synonym">Raphanus raphanistrum var. sativus</name>
    <dbReference type="NCBI Taxonomy" id="3726"/>
    <lineage>
        <taxon>Eukaryota</taxon>
        <taxon>Viridiplantae</taxon>
        <taxon>Streptophyta</taxon>
        <taxon>Embryophyta</taxon>
        <taxon>Tracheophyta</taxon>
        <taxon>Spermatophyta</taxon>
        <taxon>Magnoliopsida</taxon>
        <taxon>eudicotyledons</taxon>
        <taxon>Gunneridae</taxon>
        <taxon>Pentapetalae</taxon>
        <taxon>rosids</taxon>
        <taxon>malvids</taxon>
        <taxon>Brassicales</taxon>
        <taxon>Brassicaceae</taxon>
        <taxon>Brassiceae</taxon>
        <taxon>Raphanus</taxon>
    </lineage>
</organism>
<dbReference type="InterPro" id="IPR029466">
    <property type="entry name" value="NAM-associated_C"/>
</dbReference>
<feature type="compositionally biased region" description="Polar residues" evidence="1">
    <location>
        <begin position="192"/>
        <end position="203"/>
    </location>
</feature>
<protein>
    <submittedName>
        <fullName evidence="4">Glutathione S-transferase T3-like</fullName>
    </submittedName>
</protein>
<evidence type="ECO:0000313" key="3">
    <source>
        <dbReference type="Proteomes" id="UP000504610"/>
    </source>
</evidence>
<dbReference type="AlphaFoldDB" id="A0A6J0MJ80"/>
<feature type="region of interest" description="Disordered" evidence="1">
    <location>
        <begin position="26"/>
        <end position="51"/>
    </location>
</feature>
<feature type="compositionally biased region" description="Polar residues" evidence="1">
    <location>
        <begin position="26"/>
        <end position="39"/>
    </location>
</feature>
<reference evidence="4" key="2">
    <citation type="submission" date="2025-08" db="UniProtKB">
        <authorList>
            <consortium name="RefSeq"/>
        </authorList>
    </citation>
    <scope>IDENTIFICATION</scope>
    <source>
        <tissue evidence="4">Leaf</tissue>
    </source>
</reference>
<dbReference type="InterPro" id="IPR001005">
    <property type="entry name" value="SANT/Myb"/>
</dbReference>
<evidence type="ECO:0000259" key="2">
    <source>
        <dbReference type="PROSITE" id="PS50090"/>
    </source>
</evidence>